<feature type="region of interest" description="Disordered" evidence="3">
    <location>
        <begin position="671"/>
        <end position="711"/>
    </location>
</feature>
<evidence type="ECO:0000256" key="3">
    <source>
        <dbReference type="SAM" id="MobiDB-lite"/>
    </source>
</evidence>
<name>A0A078A828_STYLE</name>
<gene>
    <name evidence="4" type="primary">Contig13870.g14807</name>
    <name evidence="4" type="ORF">STYLEM_5896</name>
</gene>
<dbReference type="EMBL" id="CCKQ01005676">
    <property type="protein sequence ID" value="CDW76931.1"/>
    <property type="molecule type" value="Genomic_DNA"/>
</dbReference>
<dbReference type="OMA" id="ANIYEPF"/>
<dbReference type="PANTHER" id="PTHR44314">
    <property type="entry name" value="CILIA- AND FLAGELLA-ASSOCIATED PROTEIN 70"/>
    <property type="match status" value="1"/>
</dbReference>
<dbReference type="GO" id="GO:0031514">
    <property type="term" value="C:motile cilium"/>
    <property type="evidence" value="ECO:0007669"/>
    <property type="project" value="TreeGrafter"/>
</dbReference>
<dbReference type="InterPro" id="IPR019734">
    <property type="entry name" value="TPR_rpt"/>
</dbReference>
<dbReference type="InterPro" id="IPR052628">
    <property type="entry name" value="CFAP70"/>
</dbReference>
<feature type="compositionally biased region" description="Low complexity" evidence="3">
    <location>
        <begin position="672"/>
        <end position="689"/>
    </location>
</feature>
<dbReference type="GO" id="GO:0003341">
    <property type="term" value="P:cilium movement"/>
    <property type="evidence" value="ECO:0007669"/>
    <property type="project" value="TreeGrafter"/>
</dbReference>
<evidence type="ECO:0000256" key="1">
    <source>
        <dbReference type="ARBA" id="ARBA00022737"/>
    </source>
</evidence>
<dbReference type="GO" id="GO:0060271">
    <property type="term" value="P:cilium assembly"/>
    <property type="evidence" value="ECO:0007669"/>
    <property type="project" value="TreeGrafter"/>
</dbReference>
<dbReference type="SUPFAM" id="SSF48452">
    <property type="entry name" value="TPR-like"/>
    <property type="match status" value="1"/>
</dbReference>
<accession>A0A078A828</accession>
<dbReference type="PANTHER" id="PTHR44314:SF1">
    <property type="entry name" value="CILIA- AND FLAGELLA-ASSOCIATED PROTEIN 70"/>
    <property type="match status" value="1"/>
</dbReference>
<keyword evidence="5" id="KW-1185">Reference proteome</keyword>
<protein>
    <submittedName>
        <fullName evidence="4">Tetratricopeptide repeat protein</fullName>
    </submittedName>
</protein>
<feature type="compositionally biased region" description="Basic and acidic residues" evidence="3">
    <location>
        <begin position="106"/>
        <end position="138"/>
    </location>
</feature>
<dbReference type="Gene3D" id="1.25.40.10">
    <property type="entry name" value="Tetratricopeptide repeat domain"/>
    <property type="match status" value="2"/>
</dbReference>
<dbReference type="InParanoid" id="A0A078A828"/>
<sequence>MSASTNAFAQINNTEIVEKKVDIETAISRMRRPLDQTTINLEVYGVYALPEQWKSKIDDPNESLYTYELEIAGISIRNAKLCPKELSEEEKAEIEAAKNTKGKQPPPKDPKKKDEEPSKEELDKIEKERKEKEDKEKKLKDEWDALDEDTKFYRTHEDIYKEPCIKFNNVGAIKRIEALNQQLAQVQEDEEQKKEIQEVIRDLTNRLFIGHVACQKNSYELIEFEEMVSKDKGCWIRFNKLTPPEEEILDPKAAAAKKAPPKGGKGTSSEDLKPQFGMAWVSFEDLLVPGGLETKQRVYLQTCPPLIKKVGDDGVEKYVHAEEYENVFEQQRTYIYLKLTLTDPITPTIPEFPEPQPHEVVPVKQFIRWPFSKDPTDDFKKQISLAIESLAKEYFSMFQNELQTEAAGGKSDHEITESFEERKKEFLYEINTSGKYHILKEKLKKTIVRIVKEYFKMTGSIKGLKKDERDHFYSTLYAYLVNQMRQTVQQLVEKKKNELHENITVPKELYQKEKDNLIEQFLQESQADRYKRLSDEYENLYCNIAEAENYMLKYIGLFEGDPEKMLEIGKFYLRIGKPDKANDYLRDAYSFQIKNQNIALTYASFLIQQTRSKEAIVILNRLALEKYNEAKVNLLLSLAYEMDSDPLMAEKYKAVSAIIKLRQNGLIQEEGQQYQSKPQSQPPLKIQPGQQPPVPPEPDQNNYLESKPGFNGHRLSQQDLDQLYLDLASYLNEVGLFSLSKKVIDQIKHVEPDNVQTFIAYHQLSGQVNLLRKSYDEAVADFQGIINLQPYNIQAFCSMGHCYFFQKNYDAAEQAYLKVFRYSDFTQQQITDEYIYSRLAALYVAQEKFSSARVFVQEALEQKENSYSLFQCAILLIHFNLNDVGNSLLSRANVMDPQNPDIWGYIALVRTIQNRKNYCFQALKESFKLKLSNMTILKKILYELKIRDYYELYRETAEFAFRARAFKDTSIRHQEKVEEFLKNIQGVEEPAIITQKYRELLVKTNCLKEEDDELYQQFIETQKSKQQYDKETKI</sequence>
<keyword evidence="1" id="KW-0677">Repeat</keyword>
<dbReference type="Proteomes" id="UP000039865">
    <property type="component" value="Unassembled WGS sequence"/>
</dbReference>
<dbReference type="SMART" id="SM00028">
    <property type="entry name" value="TPR"/>
    <property type="match status" value="4"/>
</dbReference>
<keyword evidence="2" id="KW-0802">TPR repeat</keyword>
<evidence type="ECO:0000313" key="5">
    <source>
        <dbReference type="Proteomes" id="UP000039865"/>
    </source>
</evidence>
<dbReference type="AlphaFoldDB" id="A0A078A828"/>
<evidence type="ECO:0000313" key="4">
    <source>
        <dbReference type="EMBL" id="CDW76931.1"/>
    </source>
</evidence>
<feature type="region of interest" description="Disordered" evidence="3">
    <location>
        <begin position="92"/>
        <end position="138"/>
    </location>
</feature>
<reference evidence="4 5" key="1">
    <citation type="submission" date="2014-06" db="EMBL/GenBank/DDBJ databases">
        <authorList>
            <person name="Swart Estienne"/>
        </authorList>
    </citation>
    <scope>NUCLEOTIDE SEQUENCE [LARGE SCALE GENOMIC DNA]</scope>
    <source>
        <strain evidence="4 5">130c</strain>
    </source>
</reference>
<organism evidence="4 5">
    <name type="scientific">Stylonychia lemnae</name>
    <name type="common">Ciliate</name>
    <dbReference type="NCBI Taxonomy" id="5949"/>
    <lineage>
        <taxon>Eukaryota</taxon>
        <taxon>Sar</taxon>
        <taxon>Alveolata</taxon>
        <taxon>Ciliophora</taxon>
        <taxon>Intramacronucleata</taxon>
        <taxon>Spirotrichea</taxon>
        <taxon>Stichotrichia</taxon>
        <taxon>Sporadotrichida</taxon>
        <taxon>Oxytrichidae</taxon>
        <taxon>Stylonychinae</taxon>
        <taxon>Stylonychia</taxon>
    </lineage>
</organism>
<dbReference type="InterPro" id="IPR011990">
    <property type="entry name" value="TPR-like_helical_dom_sf"/>
</dbReference>
<evidence type="ECO:0000256" key="2">
    <source>
        <dbReference type="ARBA" id="ARBA00022803"/>
    </source>
</evidence>
<dbReference type="OrthoDB" id="10262375at2759"/>
<dbReference type="GO" id="GO:0070062">
    <property type="term" value="C:extracellular exosome"/>
    <property type="evidence" value="ECO:0007669"/>
    <property type="project" value="TreeGrafter"/>
</dbReference>
<proteinExistence type="predicted"/>